<dbReference type="EMBL" id="AAHOXJ010000020">
    <property type="protein sequence ID" value="EBY7405149.1"/>
    <property type="molecule type" value="Genomic_DNA"/>
</dbReference>
<reference evidence="1" key="1">
    <citation type="submission" date="2018-09" db="EMBL/GenBank/DDBJ databases">
        <authorList>
            <person name="Ashton P.M."/>
            <person name="Dallman T."/>
            <person name="Nair S."/>
            <person name="De Pinna E."/>
            <person name="Peters T."/>
            <person name="Grant K."/>
        </authorList>
    </citation>
    <scope>NUCLEOTIDE SEQUENCE</scope>
    <source>
        <strain evidence="1">243839</strain>
    </source>
</reference>
<protein>
    <submittedName>
        <fullName evidence="1">Uncharacterized protein</fullName>
    </submittedName>
</protein>
<name>A0A5X0GKX0_SALET</name>
<evidence type="ECO:0000313" key="1">
    <source>
        <dbReference type="EMBL" id="EBY7405149.1"/>
    </source>
</evidence>
<dbReference type="AlphaFoldDB" id="A0A5X0GKX0"/>
<accession>A0A5X0GKX0</accession>
<proteinExistence type="predicted"/>
<gene>
    <name evidence="1" type="ORF">D6J37_19395</name>
</gene>
<organism evidence="1">
    <name type="scientific">Salmonella enterica subsp. enterica serovar Pomona</name>
    <dbReference type="NCBI Taxonomy" id="570935"/>
    <lineage>
        <taxon>Bacteria</taxon>
        <taxon>Pseudomonadati</taxon>
        <taxon>Pseudomonadota</taxon>
        <taxon>Gammaproteobacteria</taxon>
        <taxon>Enterobacterales</taxon>
        <taxon>Enterobacteriaceae</taxon>
        <taxon>Salmonella</taxon>
    </lineage>
</organism>
<sequence>MFTMNNEHCLTQGCENFAVSGGKCHDCISQNQPALVFLCPECNTRVIEYTAPYCPDCKTHTDMTLTVTDITEAMVSSAEGYAALVTDSMGFSLGRKLTSIECQTVFRSIEEAINKATAELRGLK</sequence>
<comment type="caution">
    <text evidence="1">The sequence shown here is derived from an EMBL/GenBank/DDBJ whole genome shotgun (WGS) entry which is preliminary data.</text>
</comment>